<sequence>MSSSADISMKKTVEQLRREKEVERMKVSDVAYELQQYCEQHAEADFLLTGIPGASGNPFKEKKSCSILLIRCWCTPVYFYHYVSIHRPTQFLYLFFRSSCSHRRERFPVVGNRHKLRVQELETQLTNSKQKVDYLERNRPVTTPSSSQRKMRRTPRSQRRRRTSSTQDDAEGVSQAFKDFFEELEDLKFALQQSAKLNKEYQRTLEKLSQRFGFPLPDMKAQHSERRSIKR</sequence>
<feature type="compositionally biased region" description="Basic residues" evidence="10">
    <location>
        <begin position="149"/>
        <end position="163"/>
    </location>
</feature>
<name>A0A2G8KAV6_STIJA</name>
<comment type="similarity">
    <text evidence="2 9">Belongs to the G protein gamma family.</text>
</comment>
<dbReference type="PANTHER" id="PTHR13809">
    <property type="entry name" value="GUANINE NUCLEOTIDE-BINDING PROTEIN GAMMA SUBUNIT"/>
    <property type="match status" value="1"/>
</dbReference>
<dbReference type="InterPro" id="IPR001770">
    <property type="entry name" value="G-protein_gamma"/>
</dbReference>
<keyword evidence="7 9" id="KW-0449">Lipoprotein</keyword>
<comment type="subunit">
    <text evidence="9">G proteins are composed of 3 units; alpha, beta and gamma.</text>
</comment>
<dbReference type="Gene3D" id="4.10.260.10">
    <property type="entry name" value="Transducin (heterotrimeric G protein), gamma chain"/>
    <property type="match status" value="1"/>
</dbReference>
<gene>
    <name evidence="12" type="ORF">BSL78_18077</name>
</gene>
<dbReference type="AlphaFoldDB" id="A0A2G8KAV6"/>
<evidence type="ECO:0000256" key="6">
    <source>
        <dbReference type="ARBA" id="ARBA00023224"/>
    </source>
</evidence>
<evidence type="ECO:0000256" key="10">
    <source>
        <dbReference type="SAM" id="MobiDB-lite"/>
    </source>
</evidence>
<protein>
    <recommendedName>
        <fullName evidence="9">Guanine nucleotide-binding protein subunit gamma</fullName>
    </recommendedName>
</protein>
<dbReference type="STRING" id="307972.A0A2G8KAV6"/>
<feature type="region of interest" description="Disordered" evidence="10">
    <location>
        <begin position="132"/>
        <end position="171"/>
    </location>
</feature>
<feature type="region of interest" description="Disordered" evidence="10">
    <location>
        <begin position="212"/>
        <end position="231"/>
    </location>
</feature>
<dbReference type="GO" id="GO:0031681">
    <property type="term" value="F:G-protein beta-subunit binding"/>
    <property type="evidence" value="ECO:0007669"/>
    <property type="project" value="InterPro"/>
</dbReference>
<evidence type="ECO:0000256" key="9">
    <source>
        <dbReference type="RuleBase" id="RU004973"/>
    </source>
</evidence>
<evidence type="ECO:0000256" key="5">
    <source>
        <dbReference type="ARBA" id="ARBA00023136"/>
    </source>
</evidence>
<comment type="function">
    <text evidence="9">Guanine nucleotide-binding proteins (G proteins) are involved as a modulator or transducer in various transmembrane signaling systems. The beta and gamma chains are required for the GTPase activity, for replacement of GDP by GTP, and for G protein-effector interaction.</text>
</comment>
<evidence type="ECO:0000313" key="13">
    <source>
        <dbReference type="Proteomes" id="UP000230750"/>
    </source>
</evidence>
<reference evidence="12 13" key="1">
    <citation type="journal article" date="2017" name="PLoS Biol.">
        <title>The sea cucumber genome provides insights into morphological evolution and visceral regeneration.</title>
        <authorList>
            <person name="Zhang X."/>
            <person name="Sun L."/>
            <person name="Yuan J."/>
            <person name="Sun Y."/>
            <person name="Gao Y."/>
            <person name="Zhang L."/>
            <person name="Li S."/>
            <person name="Dai H."/>
            <person name="Hamel J.F."/>
            <person name="Liu C."/>
            <person name="Yu Y."/>
            <person name="Liu S."/>
            <person name="Lin W."/>
            <person name="Guo K."/>
            <person name="Jin S."/>
            <person name="Xu P."/>
            <person name="Storey K.B."/>
            <person name="Huan P."/>
            <person name="Zhang T."/>
            <person name="Zhou Y."/>
            <person name="Zhang J."/>
            <person name="Lin C."/>
            <person name="Li X."/>
            <person name="Xing L."/>
            <person name="Huo D."/>
            <person name="Sun M."/>
            <person name="Wang L."/>
            <person name="Mercier A."/>
            <person name="Li F."/>
            <person name="Yang H."/>
            <person name="Xiang J."/>
        </authorList>
    </citation>
    <scope>NUCLEOTIDE SEQUENCE [LARGE SCALE GENOMIC DNA]</scope>
    <source>
        <strain evidence="12">Shaxun</strain>
        <tissue evidence="12">Muscle</tissue>
    </source>
</reference>
<evidence type="ECO:0000256" key="4">
    <source>
        <dbReference type="ARBA" id="ARBA00022481"/>
    </source>
</evidence>
<dbReference type="GO" id="GO:0005834">
    <property type="term" value="C:heterotrimeric G-protein complex"/>
    <property type="evidence" value="ECO:0007669"/>
    <property type="project" value="InterPro"/>
</dbReference>
<dbReference type="PROSITE" id="PS50058">
    <property type="entry name" value="G_PROTEIN_GAMMA"/>
    <property type="match status" value="1"/>
</dbReference>
<keyword evidence="6 9" id="KW-0807">Transducer</keyword>
<evidence type="ECO:0000256" key="7">
    <source>
        <dbReference type="ARBA" id="ARBA00023288"/>
    </source>
</evidence>
<comment type="caution">
    <text evidence="12">The sequence shown here is derived from an EMBL/GenBank/DDBJ whole genome shotgun (WGS) entry which is preliminary data.</text>
</comment>
<dbReference type="SUPFAM" id="SSF48670">
    <property type="entry name" value="Transducin (heterotrimeric G protein), gamma chain"/>
    <property type="match status" value="1"/>
</dbReference>
<keyword evidence="8" id="KW-0636">Prenylation</keyword>
<accession>A0A2G8KAV6</accession>
<evidence type="ECO:0000313" key="12">
    <source>
        <dbReference type="EMBL" id="PIK45089.1"/>
    </source>
</evidence>
<keyword evidence="13" id="KW-1185">Reference proteome</keyword>
<dbReference type="Proteomes" id="UP000230750">
    <property type="component" value="Unassembled WGS sequence"/>
</dbReference>
<evidence type="ECO:0000256" key="1">
    <source>
        <dbReference type="ARBA" id="ARBA00004342"/>
    </source>
</evidence>
<dbReference type="InterPro" id="IPR036284">
    <property type="entry name" value="GGL_sf"/>
</dbReference>
<evidence type="ECO:0000256" key="8">
    <source>
        <dbReference type="ARBA" id="ARBA00023289"/>
    </source>
</evidence>
<dbReference type="PRINTS" id="PR00321">
    <property type="entry name" value="GPROTEING"/>
</dbReference>
<keyword evidence="4" id="KW-0488">Methylation</keyword>
<organism evidence="12 13">
    <name type="scientific">Stichopus japonicus</name>
    <name type="common">Sea cucumber</name>
    <dbReference type="NCBI Taxonomy" id="307972"/>
    <lineage>
        <taxon>Eukaryota</taxon>
        <taxon>Metazoa</taxon>
        <taxon>Echinodermata</taxon>
        <taxon>Eleutherozoa</taxon>
        <taxon>Echinozoa</taxon>
        <taxon>Holothuroidea</taxon>
        <taxon>Aspidochirotacea</taxon>
        <taxon>Aspidochirotida</taxon>
        <taxon>Stichopodidae</taxon>
        <taxon>Apostichopus</taxon>
    </lineage>
</organism>
<comment type="subcellular location">
    <subcellularLocation>
        <location evidence="1 9">Cell membrane</location>
        <topology evidence="1 9">Lipid-anchor</topology>
        <orientation evidence="1 9">Cytoplasmic side</orientation>
    </subcellularLocation>
</comment>
<dbReference type="GO" id="GO:0007186">
    <property type="term" value="P:G protein-coupled receptor signaling pathway"/>
    <property type="evidence" value="ECO:0007669"/>
    <property type="project" value="InterPro"/>
</dbReference>
<dbReference type="SMART" id="SM00224">
    <property type="entry name" value="GGL"/>
    <property type="match status" value="1"/>
</dbReference>
<feature type="compositionally biased region" description="Basic and acidic residues" evidence="10">
    <location>
        <begin position="220"/>
        <end position="231"/>
    </location>
</feature>
<keyword evidence="5 9" id="KW-0472">Membrane</keyword>
<dbReference type="FunFam" id="4.10.260.10:FF:000001">
    <property type="entry name" value="Guanine nucleotide-binding protein subunit gamma"/>
    <property type="match status" value="1"/>
</dbReference>
<proteinExistence type="inferred from homology"/>
<keyword evidence="3 9" id="KW-1003">Cell membrane</keyword>
<feature type="domain" description="G protein gamma" evidence="11">
    <location>
        <begin position="1"/>
        <end position="68"/>
    </location>
</feature>
<evidence type="ECO:0000256" key="2">
    <source>
        <dbReference type="ARBA" id="ARBA00007431"/>
    </source>
</evidence>
<evidence type="ECO:0000259" key="11">
    <source>
        <dbReference type="PROSITE" id="PS50058"/>
    </source>
</evidence>
<evidence type="ECO:0000256" key="3">
    <source>
        <dbReference type="ARBA" id="ARBA00022475"/>
    </source>
</evidence>
<dbReference type="Pfam" id="PF00631">
    <property type="entry name" value="G-gamma"/>
    <property type="match status" value="1"/>
</dbReference>
<dbReference type="SMART" id="SM01224">
    <property type="entry name" value="G_gamma"/>
    <property type="match status" value="1"/>
</dbReference>
<dbReference type="InterPro" id="IPR015898">
    <property type="entry name" value="G-protein_gamma-like_dom"/>
</dbReference>
<dbReference type="OrthoDB" id="6264244at2759"/>
<dbReference type="CDD" id="cd00068">
    <property type="entry name" value="GGL"/>
    <property type="match status" value="1"/>
</dbReference>
<dbReference type="EMBL" id="MRZV01000736">
    <property type="protein sequence ID" value="PIK45089.1"/>
    <property type="molecule type" value="Genomic_DNA"/>
</dbReference>